<dbReference type="AlphaFoldDB" id="A0A1V2T9B5"/>
<dbReference type="RefSeq" id="WP_077121666.1">
    <property type="nucleotide sequence ID" value="NZ_LOKT01000027.1"/>
</dbReference>
<comment type="caution">
    <text evidence="3">The sequence shown here is derived from an EMBL/GenBank/DDBJ whole genome shotgun (WGS) entry which is preliminary data.</text>
</comment>
<name>A0A1V2T9B5_9NOCA</name>
<organism evidence="3 4">
    <name type="scientific">Nocardia donostiensis</name>
    <dbReference type="NCBI Taxonomy" id="1538463"/>
    <lineage>
        <taxon>Bacteria</taxon>
        <taxon>Bacillati</taxon>
        <taxon>Actinomycetota</taxon>
        <taxon>Actinomycetes</taxon>
        <taxon>Mycobacteriales</taxon>
        <taxon>Nocardiaceae</taxon>
        <taxon>Nocardia</taxon>
    </lineage>
</organism>
<dbReference type="Pfam" id="PF13485">
    <property type="entry name" value="Peptidase_MA_2"/>
    <property type="match status" value="1"/>
</dbReference>
<feature type="transmembrane region" description="Helical" evidence="1">
    <location>
        <begin position="20"/>
        <end position="39"/>
    </location>
</feature>
<feature type="domain" description="Peptidase MA-like" evidence="2">
    <location>
        <begin position="195"/>
        <end position="328"/>
    </location>
</feature>
<proteinExistence type="predicted"/>
<keyword evidence="1" id="KW-0812">Transmembrane</keyword>
<keyword evidence="4" id="KW-1185">Reference proteome</keyword>
<keyword evidence="1" id="KW-0472">Membrane</keyword>
<gene>
    <name evidence="3" type="ORF">B0T46_24925</name>
</gene>
<protein>
    <recommendedName>
        <fullName evidence="2">Peptidase MA-like domain-containing protein</fullName>
    </recommendedName>
</protein>
<keyword evidence="1" id="KW-1133">Transmembrane helix</keyword>
<dbReference type="InterPro" id="IPR039568">
    <property type="entry name" value="Peptidase_MA-like_dom"/>
</dbReference>
<dbReference type="STRING" id="1538463.B0T36_25190"/>
<evidence type="ECO:0000313" key="4">
    <source>
        <dbReference type="Proteomes" id="UP000188836"/>
    </source>
</evidence>
<reference evidence="3 4" key="1">
    <citation type="journal article" date="2016" name="Antonie Van Leeuwenhoek">
        <title>Nocardia donostiensis sp. nov., isolated from human respiratory specimens.</title>
        <authorList>
            <person name="Ercibengoa M."/>
            <person name="Bell M."/>
            <person name="Marimon J.M."/>
            <person name="Humrighouse B."/>
            <person name="Klenk H.P."/>
            <person name="Potter G."/>
            <person name="Perez-Trallero E."/>
        </authorList>
    </citation>
    <scope>NUCLEOTIDE SEQUENCE [LARGE SCALE GENOMIC DNA]</scope>
    <source>
        <strain evidence="3 4">X1655</strain>
    </source>
</reference>
<dbReference type="OrthoDB" id="5242307at2"/>
<evidence type="ECO:0000313" key="3">
    <source>
        <dbReference type="EMBL" id="ONM46093.1"/>
    </source>
</evidence>
<sequence>MSGIRGARNRLAARRRLEFVLTTVLVVLLTGAGVALLVVPDPVRAPTRTVQPGLAGPAGTAAADPRLDEVRRIAEPYGPLVVREIRTGADRPALVVGHPMQQHDIDVLAGELAAATASITELWGTEWSRSPIVVVSATRPEFTALVRAPGALPAEVAAVTIADPFAPGTQPTGQRVVFGPDAGRRLDPAGLRTLLRHELTHVATRAVTVDGAPQWLLEGFAEYAAHRATSRPFSEIAPTVYRDIRGGATAPDFPTDPMFTGDRAAAAYELAWSICAYLAQRYGETNLVALYHRLATGPHTPQTEHAAFRDVLGTDRQTVLSGWRTWLSDRSR</sequence>
<dbReference type="Proteomes" id="UP000188836">
    <property type="component" value="Unassembled WGS sequence"/>
</dbReference>
<evidence type="ECO:0000259" key="2">
    <source>
        <dbReference type="Pfam" id="PF13485"/>
    </source>
</evidence>
<evidence type="ECO:0000256" key="1">
    <source>
        <dbReference type="SAM" id="Phobius"/>
    </source>
</evidence>
<accession>A0A1V2T9B5</accession>
<dbReference type="EMBL" id="MUMY01000032">
    <property type="protein sequence ID" value="ONM46093.1"/>
    <property type="molecule type" value="Genomic_DNA"/>
</dbReference>